<reference evidence="1 2" key="1">
    <citation type="submission" date="2018-01" db="EMBL/GenBank/DDBJ databases">
        <authorList>
            <person name="Gaut B.S."/>
            <person name="Morton B.R."/>
            <person name="Clegg M.T."/>
            <person name="Duvall M.R."/>
        </authorList>
    </citation>
    <scope>NUCLEOTIDE SEQUENCE [LARGE SCALE GENOMIC DNA]</scope>
    <source>
        <strain evidence="1">Cupriavidus taiwanensis LMG 19425</strain>
    </source>
</reference>
<accession>A0A375IH35</accession>
<gene>
    <name evidence="1" type="primary">ea</name>
    <name evidence="1" type="ORF">CT19425_80070</name>
</gene>
<dbReference type="RefSeq" id="WP_115662416.1">
    <property type="nucleotide sequence ID" value="NZ_LT991976.1"/>
</dbReference>
<dbReference type="Proteomes" id="UP000255505">
    <property type="component" value="Chromosome I"/>
</dbReference>
<organism evidence="1 2">
    <name type="scientific">Cupriavidus taiwanensis</name>
    <dbReference type="NCBI Taxonomy" id="164546"/>
    <lineage>
        <taxon>Bacteria</taxon>
        <taxon>Pseudomonadati</taxon>
        <taxon>Pseudomonadota</taxon>
        <taxon>Betaproteobacteria</taxon>
        <taxon>Burkholderiales</taxon>
        <taxon>Burkholderiaceae</taxon>
        <taxon>Cupriavidus</taxon>
    </lineage>
</organism>
<dbReference type="EMBL" id="LT991976">
    <property type="protein sequence ID" value="SPK72692.1"/>
    <property type="molecule type" value="Genomic_DNA"/>
</dbReference>
<dbReference type="Gene3D" id="1.10.30.50">
    <property type="match status" value="1"/>
</dbReference>
<sequence>MKTLTALQNVPTAYLDRYVAIRDKKKTATKTPLIVAHDVITQCYEDYAQAIALGALAGLVGNVQAAQLSGPLRACYDSPTQPLRELKQAIHEAQPKRLLKYCPMCGTTLPRTFDHYMPAVKFPEFAVHPLNLVPCCATCNSTKDADWLTPAGARQYLHAYSDQLPDLQFLSVQLHENAVLQGVGATFSMQRPRAMPNALWPLIVSHFTRLNLIARYDERGNDEIAEILSVCRVHLDAGGPDARTFLQGLAEDRKAVFGRNHWIAVLMEAMAQHPNLINWVNAA</sequence>
<proteinExistence type="predicted"/>
<evidence type="ECO:0000313" key="1">
    <source>
        <dbReference type="EMBL" id="SPK72692.1"/>
    </source>
</evidence>
<evidence type="ECO:0000313" key="2">
    <source>
        <dbReference type="Proteomes" id="UP000255505"/>
    </source>
</evidence>
<dbReference type="AlphaFoldDB" id="A0A375IH35"/>
<protein>
    <submittedName>
        <fullName evidence="1">Phage-related protein</fullName>
    </submittedName>
</protein>
<name>A0A375IH35_9BURK</name>